<organism evidence="11">
    <name type="scientific">Triticum urartu</name>
    <name type="common">Red wild einkorn</name>
    <name type="synonym">Crithodium urartu</name>
    <dbReference type="NCBI Taxonomy" id="4572"/>
    <lineage>
        <taxon>Eukaryota</taxon>
        <taxon>Viridiplantae</taxon>
        <taxon>Streptophyta</taxon>
        <taxon>Embryophyta</taxon>
        <taxon>Tracheophyta</taxon>
        <taxon>Spermatophyta</taxon>
        <taxon>Magnoliopsida</taxon>
        <taxon>Liliopsida</taxon>
        <taxon>Poales</taxon>
        <taxon>Poaceae</taxon>
        <taxon>BOP clade</taxon>
        <taxon>Pooideae</taxon>
        <taxon>Triticodae</taxon>
        <taxon>Triticeae</taxon>
        <taxon>Triticinae</taxon>
        <taxon>Triticum</taxon>
    </lineage>
</organism>
<keyword evidence="2 9" id="KW-0723">Serine/threonine-protein kinase</keyword>
<dbReference type="GO" id="GO:0004674">
    <property type="term" value="F:protein serine/threonine kinase activity"/>
    <property type="evidence" value="ECO:0007669"/>
    <property type="project" value="UniProtKB-KW"/>
</dbReference>
<feature type="domain" description="Protein kinase" evidence="10">
    <location>
        <begin position="36"/>
        <end position="321"/>
    </location>
</feature>
<dbReference type="PROSITE" id="PS00108">
    <property type="entry name" value="PROTEIN_KINASE_ST"/>
    <property type="match status" value="1"/>
</dbReference>
<evidence type="ECO:0000256" key="7">
    <source>
        <dbReference type="ARBA" id="ARBA00047899"/>
    </source>
</evidence>
<evidence type="ECO:0000256" key="2">
    <source>
        <dbReference type="ARBA" id="ARBA00022527"/>
    </source>
</evidence>
<dbReference type="InterPro" id="IPR000719">
    <property type="entry name" value="Prot_kinase_dom"/>
</dbReference>
<keyword evidence="4 9" id="KW-0547">Nucleotide-binding</keyword>
<dbReference type="FunFam" id="1.10.510.10:FF:001023">
    <property type="entry name" value="Os07g0541700 protein"/>
    <property type="match status" value="1"/>
</dbReference>
<dbReference type="AlphaFoldDB" id="M7YHJ8"/>
<gene>
    <name evidence="11" type="ORF">TRIUR3_33630</name>
</gene>
<dbReference type="Pfam" id="PF00069">
    <property type="entry name" value="Pkinase"/>
    <property type="match status" value="1"/>
</dbReference>
<evidence type="ECO:0000256" key="1">
    <source>
        <dbReference type="ARBA" id="ARBA00012513"/>
    </source>
</evidence>
<evidence type="ECO:0000256" key="8">
    <source>
        <dbReference type="ARBA" id="ARBA00048679"/>
    </source>
</evidence>
<dbReference type="PANTHER" id="PTHR45707">
    <property type="entry name" value="C2 CALCIUM/LIPID-BINDING PLANT PHOSPHORIBOSYLTRANSFERASE FAMILY PROTEIN"/>
    <property type="match status" value="1"/>
</dbReference>
<comment type="catalytic activity">
    <reaction evidence="7">
        <text>L-threonyl-[protein] + ATP = O-phospho-L-threonyl-[protein] + ADP + H(+)</text>
        <dbReference type="Rhea" id="RHEA:46608"/>
        <dbReference type="Rhea" id="RHEA-COMP:11060"/>
        <dbReference type="Rhea" id="RHEA-COMP:11605"/>
        <dbReference type="ChEBI" id="CHEBI:15378"/>
        <dbReference type="ChEBI" id="CHEBI:30013"/>
        <dbReference type="ChEBI" id="CHEBI:30616"/>
        <dbReference type="ChEBI" id="CHEBI:61977"/>
        <dbReference type="ChEBI" id="CHEBI:456216"/>
        <dbReference type="EC" id="2.7.11.1"/>
    </reaction>
</comment>
<reference evidence="11" key="1">
    <citation type="journal article" date="2013" name="Nature">
        <title>Draft genome of the wheat A-genome progenitor Triticum urartu.</title>
        <authorList>
            <person name="Ling H.Q."/>
            <person name="Zhao S."/>
            <person name="Liu D."/>
            <person name="Wang J."/>
            <person name="Sun H."/>
            <person name="Zhang C."/>
            <person name="Fan H."/>
            <person name="Li D."/>
            <person name="Dong L."/>
            <person name="Tao Y."/>
            <person name="Gao C."/>
            <person name="Wu H."/>
            <person name="Li Y."/>
            <person name="Cui Y."/>
            <person name="Guo X."/>
            <person name="Zheng S."/>
            <person name="Wang B."/>
            <person name="Yu K."/>
            <person name="Liang Q."/>
            <person name="Yang W."/>
            <person name="Lou X."/>
            <person name="Chen J."/>
            <person name="Feng M."/>
            <person name="Jian J."/>
            <person name="Zhang X."/>
            <person name="Luo G."/>
            <person name="Jiang Y."/>
            <person name="Liu J."/>
            <person name="Wang Z."/>
            <person name="Sha Y."/>
            <person name="Zhang B."/>
            <person name="Wu H."/>
            <person name="Tang D."/>
            <person name="Shen Q."/>
            <person name="Xue P."/>
            <person name="Zou S."/>
            <person name="Wang X."/>
            <person name="Liu X."/>
            <person name="Wang F."/>
            <person name="Yang Y."/>
            <person name="An X."/>
            <person name="Dong Z."/>
            <person name="Zhang K."/>
            <person name="Zhang X."/>
            <person name="Luo M.C."/>
            <person name="Dvorak J."/>
            <person name="Tong Y."/>
            <person name="Wang J."/>
            <person name="Yang H."/>
            <person name="Li Z."/>
            <person name="Wang D."/>
            <person name="Zhang A."/>
            <person name="Wang J."/>
        </authorList>
    </citation>
    <scope>NUCLEOTIDE SEQUENCE</scope>
</reference>
<dbReference type="EMBL" id="KD237574">
    <property type="protein sequence ID" value="EMS49888.1"/>
    <property type="molecule type" value="Genomic_DNA"/>
</dbReference>
<name>M7YHJ8_TRIUA</name>
<dbReference type="PROSITE" id="PS50011">
    <property type="entry name" value="PROTEIN_KINASE_DOM"/>
    <property type="match status" value="1"/>
</dbReference>
<dbReference type="Gene3D" id="3.30.200.20">
    <property type="entry name" value="Phosphorylase Kinase, domain 1"/>
    <property type="match status" value="1"/>
</dbReference>
<dbReference type="OMA" id="FMDEIKC"/>
<dbReference type="SMART" id="SM00220">
    <property type="entry name" value="S_TKc"/>
    <property type="match status" value="1"/>
</dbReference>
<dbReference type="InterPro" id="IPR017441">
    <property type="entry name" value="Protein_kinase_ATP_BS"/>
</dbReference>
<evidence type="ECO:0000256" key="4">
    <source>
        <dbReference type="ARBA" id="ARBA00022741"/>
    </source>
</evidence>
<protein>
    <recommendedName>
        <fullName evidence="1">non-specific serine/threonine protein kinase</fullName>
        <ecNumber evidence="1">2.7.11.1</ecNumber>
    </recommendedName>
</protein>
<dbReference type="PANTHER" id="PTHR45707:SF43">
    <property type="entry name" value="PROTEIN KINASE DOMAIN-CONTAINING PROTEIN"/>
    <property type="match status" value="1"/>
</dbReference>
<sequence>MDHDQVSELEVLEGILGDASAEPFKISYGLLKTITRNFSNEIGHGSFGNVYRGGRENLPVAVKKISNVHTISDKEFMDEIKCLKSAKHKNIVRFLGYCAETDEEITPSGGTLVMAGKRIRMMCFEYVPNGNIRQYLAEGSMPKYSTITLLYLYNGGENPQGVDWPACYKIIRGICHGLNYLHDRKINHLDLKPENVMLDDQMEPKITDFGLSRFLDQGTSTMVTKHIIGTPRYIAPEIINKGHLSFKTDVYAFGIIIIELLTGKSMISLENWDESLDMDCPRRRRCAEMARQCTDFDKRNRPTMRDVITDLDKLESMHPWSSISQSPAANKRVNIDLPKMASGKGVRLSNLTDASPMTGHPMEA</sequence>
<dbReference type="eggNOG" id="KOG1187">
    <property type="taxonomic scope" value="Eukaryota"/>
</dbReference>
<dbReference type="Gene3D" id="1.10.510.10">
    <property type="entry name" value="Transferase(Phosphotransferase) domain 1"/>
    <property type="match status" value="1"/>
</dbReference>
<dbReference type="GO" id="GO:0005524">
    <property type="term" value="F:ATP binding"/>
    <property type="evidence" value="ECO:0007669"/>
    <property type="project" value="UniProtKB-UniRule"/>
</dbReference>
<keyword evidence="6 9" id="KW-0067">ATP-binding</keyword>
<evidence type="ECO:0000259" key="10">
    <source>
        <dbReference type="PROSITE" id="PS50011"/>
    </source>
</evidence>
<dbReference type="EC" id="2.7.11.1" evidence="1"/>
<dbReference type="InterPro" id="IPR008271">
    <property type="entry name" value="Ser/Thr_kinase_AS"/>
</dbReference>
<proteinExistence type="inferred from homology"/>
<dbReference type="SUPFAM" id="SSF56112">
    <property type="entry name" value="Protein kinase-like (PK-like)"/>
    <property type="match status" value="1"/>
</dbReference>
<dbReference type="PROSITE" id="PS00107">
    <property type="entry name" value="PROTEIN_KINASE_ATP"/>
    <property type="match status" value="1"/>
</dbReference>
<evidence type="ECO:0000256" key="6">
    <source>
        <dbReference type="ARBA" id="ARBA00022840"/>
    </source>
</evidence>
<keyword evidence="3" id="KW-0808">Transferase</keyword>
<keyword evidence="11" id="KW-0675">Receptor</keyword>
<dbReference type="STRING" id="4572.M7YHJ8"/>
<evidence type="ECO:0000256" key="5">
    <source>
        <dbReference type="ARBA" id="ARBA00022777"/>
    </source>
</evidence>
<comment type="catalytic activity">
    <reaction evidence="8">
        <text>L-seryl-[protein] + ATP = O-phospho-L-seryl-[protein] + ADP + H(+)</text>
        <dbReference type="Rhea" id="RHEA:17989"/>
        <dbReference type="Rhea" id="RHEA-COMP:9863"/>
        <dbReference type="Rhea" id="RHEA-COMP:11604"/>
        <dbReference type="ChEBI" id="CHEBI:15378"/>
        <dbReference type="ChEBI" id="CHEBI:29999"/>
        <dbReference type="ChEBI" id="CHEBI:30616"/>
        <dbReference type="ChEBI" id="CHEBI:83421"/>
        <dbReference type="ChEBI" id="CHEBI:456216"/>
        <dbReference type="EC" id="2.7.11.1"/>
    </reaction>
</comment>
<accession>M7YHJ8</accession>
<dbReference type="InterPro" id="IPR011009">
    <property type="entry name" value="Kinase-like_dom_sf"/>
</dbReference>
<evidence type="ECO:0000256" key="9">
    <source>
        <dbReference type="RuleBase" id="RU000304"/>
    </source>
</evidence>
<evidence type="ECO:0000256" key="3">
    <source>
        <dbReference type="ARBA" id="ARBA00022679"/>
    </source>
</evidence>
<comment type="similarity">
    <text evidence="9">Belongs to the protein kinase superfamily.</text>
</comment>
<evidence type="ECO:0000313" key="11">
    <source>
        <dbReference type="EMBL" id="EMS49888.1"/>
    </source>
</evidence>
<keyword evidence="5 11" id="KW-0418">Kinase</keyword>